<dbReference type="InterPro" id="IPR036884">
    <property type="entry name" value="2Fe-2S-bd_dom_sf"/>
</dbReference>
<dbReference type="Gene3D" id="3.10.20.30">
    <property type="match status" value="1"/>
</dbReference>
<evidence type="ECO:0000256" key="2">
    <source>
        <dbReference type="ARBA" id="ARBA00004275"/>
    </source>
</evidence>
<keyword evidence="14" id="KW-0576">Peroxisome</keyword>
<dbReference type="PROSITE" id="PS51387">
    <property type="entry name" value="FAD_PCMH"/>
    <property type="match status" value="1"/>
</dbReference>
<feature type="binding site" evidence="20">
    <location>
        <position position="150"/>
    </location>
    <ligand>
        <name>[2Fe-2S] cluster</name>
        <dbReference type="ChEBI" id="CHEBI:190135"/>
        <label>2</label>
    </ligand>
</feature>
<dbReference type="InterPro" id="IPR005107">
    <property type="entry name" value="CO_DH_flav_C"/>
</dbReference>
<dbReference type="GO" id="GO:0051537">
    <property type="term" value="F:2 iron, 2 sulfur cluster binding"/>
    <property type="evidence" value="ECO:0007669"/>
    <property type="project" value="UniProtKB-KW"/>
</dbReference>
<feature type="binding site" evidence="20">
    <location>
        <position position="148"/>
    </location>
    <ligand>
        <name>[2Fe-2S] cluster</name>
        <dbReference type="ChEBI" id="CHEBI:190135"/>
        <label>2</label>
    </ligand>
</feature>
<comment type="catalytic activity">
    <reaction evidence="16">
        <text>indole-3-acetaldehyde + O2 + H2O = (indol-3-yl)acetate + H2O2 + H(+)</text>
        <dbReference type="Rhea" id="RHEA:16277"/>
        <dbReference type="ChEBI" id="CHEBI:15377"/>
        <dbReference type="ChEBI" id="CHEBI:15378"/>
        <dbReference type="ChEBI" id="CHEBI:15379"/>
        <dbReference type="ChEBI" id="CHEBI:16240"/>
        <dbReference type="ChEBI" id="CHEBI:18086"/>
        <dbReference type="ChEBI" id="CHEBI:30854"/>
        <dbReference type="EC" id="1.2.3.7"/>
    </reaction>
</comment>
<dbReference type="InterPro" id="IPR012675">
    <property type="entry name" value="Beta-grasp_dom_sf"/>
</dbReference>
<dbReference type="SUPFAM" id="SSF54665">
    <property type="entry name" value="CO dehydrogenase molybdoprotein N-domain-like"/>
    <property type="match status" value="1"/>
</dbReference>
<evidence type="ECO:0000256" key="16">
    <source>
        <dbReference type="ARBA" id="ARBA00052415"/>
    </source>
</evidence>
<dbReference type="FunFam" id="3.30.365.10:FF:000008">
    <property type="entry name" value="Aldehyde oxidase1"/>
    <property type="match status" value="1"/>
</dbReference>
<dbReference type="GO" id="GO:0050302">
    <property type="term" value="F:indole-3-acetaldehyde oxidase activity"/>
    <property type="evidence" value="ECO:0007669"/>
    <property type="project" value="UniProtKB-EC"/>
</dbReference>
<dbReference type="Gene3D" id="3.30.390.50">
    <property type="entry name" value="CO dehydrogenase flavoprotein, C-terminal domain"/>
    <property type="match status" value="1"/>
</dbReference>
<name>A0A1L8DXT6_9DIPT</name>
<dbReference type="InterPro" id="IPR008274">
    <property type="entry name" value="AldOxase/xan_DH_MoCoBD1"/>
</dbReference>
<keyword evidence="11 20" id="KW-0408">Iron</keyword>
<feature type="binding site" evidence="20">
    <location>
        <position position="47"/>
    </location>
    <ligand>
        <name>[2Fe-2S] cluster</name>
        <dbReference type="ChEBI" id="CHEBI:190135"/>
        <label>1</label>
    </ligand>
</feature>
<comment type="subunit">
    <text evidence="4">Homodimer.</text>
</comment>
<evidence type="ECO:0000256" key="15">
    <source>
        <dbReference type="ARBA" id="ARBA00034078"/>
    </source>
</evidence>
<dbReference type="Pfam" id="PF00941">
    <property type="entry name" value="FAD_binding_5"/>
    <property type="match status" value="1"/>
</dbReference>
<comment type="similarity">
    <text evidence="3">Belongs to the xanthine dehydrogenase family.</text>
</comment>
<dbReference type="GO" id="GO:0071949">
    <property type="term" value="F:FAD binding"/>
    <property type="evidence" value="ECO:0007669"/>
    <property type="project" value="InterPro"/>
</dbReference>
<dbReference type="Pfam" id="PF02738">
    <property type="entry name" value="MoCoBD_1"/>
    <property type="match status" value="1"/>
</dbReference>
<dbReference type="InterPro" id="IPR037165">
    <property type="entry name" value="AldOxase/xan_DH_Mopterin-bd_sf"/>
</dbReference>
<dbReference type="InterPro" id="IPR036683">
    <property type="entry name" value="CO_DH_flav_C_dom_sf"/>
</dbReference>
<proteinExistence type="inferred from homology"/>
<dbReference type="PIRSF" id="PIRSF000127">
    <property type="entry name" value="Xanthine_DH"/>
    <property type="match status" value="1"/>
</dbReference>
<keyword evidence="12 20" id="KW-0411">Iron-sulfur</keyword>
<dbReference type="Pfam" id="PF01315">
    <property type="entry name" value="Ald_Xan_dh_C"/>
    <property type="match status" value="1"/>
</dbReference>
<dbReference type="GO" id="GO:0005506">
    <property type="term" value="F:iron ion binding"/>
    <property type="evidence" value="ECO:0007669"/>
    <property type="project" value="InterPro"/>
</dbReference>
<comment type="cofactor">
    <cofactor evidence="20">
        <name>[2Fe-2S] cluster</name>
        <dbReference type="ChEBI" id="CHEBI:190135"/>
    </cofactor>
    <text evidence="20">Binds 2 [2Fe-2S] clusters.</text>
</comment>
<dbReference type="SUPFAM" id="SSF56003">
    <property type="entry name" value="Molybdenum cofactor-binding domain"/>
    <property type="match status" value="1"/>
</dbReference>
<organism evidence="23">
    <name type="scientific">Nyssomyia neivai</name>
    <dbReference type="NCBI Taxonomy" id="330878"/>
    <lineage>
        <taxon>Eukaryota</taxon>
        <taxon>Metazoa</taxon>
        <taxon>Ecdysozoa</taxon>
        <taxon>Arthropoda</taxon>
        <taxon>Hexapoda</taxon>
        <taxon>Insecta</taxon>
        <taxon>Pterygota</taxon>
        <taxon>Neoptera</taxon>
        <taxon>Endopterygota</taxon>
        <taxon>Diptera</taxon>
        <taxon>Nematocera</taxon>
        <taxon>Psychodoidea</taxon>
        <taxon>Psychodidae</taxon>
        <taxon>Nyssomyia</taxon>
    </lineage>
</organism>
<dbReference type="SUPFAM" id="SSF54292">
    <property type="entry name" value="2Fe-2S ferredoxin-like"/>
    <property type="match status" value="1"/>
</dbReference>
<comment type="subcellular location">
    <subcellularLocation>
        <location evidence="2">Peroxisome</location>
    </subcellularLocation>
</comment>
<dbReference type="Gene3D" id="1.10.150.120">
    <property type="entry name" value="[2Fe-2S]-binding domain"/>
    <property type="match status" value="1"/>
</dbReference>
<dbReference type="InterPro" id="IPR001041">
    <property type="entry name" value="2Fe-2S_ferredoxin-type"/>
</dbReference>
<dbReference type="SMART" id="SM01092">
    <property type="entry name" value="CO_deh_flav_C"/>
    <property type="match status" value="1"/>
</dbReference>
<reference evidence="23" key="1">
    <citation type="submission" date="2016-12" db="EMBL/GenBank/DDBJ databases">
        <title>An insight into the sialome and mialome of the sand fly, Nyssomyia neivai.</title>
        <authorList>
            <person name="Sebastian V."/>
            <person name="Goulart T.M."/>
            <person name="Oliveira W."/>
            <person name="Calvo E."/>
            <person name="Oliveira L.F."/>
            <person name="Pinto M.C."/>
            <person name="Rosselino A.M."/>
            <person name="Ribeiro J.M."/>
        </authorList>
    </citation>
    <scope>NUCLEOTIDE SEQUENCE</scope>
</reference>
<feature type="binding site" evidence="20">
    <location>
        <position position="112"/>
    </location>
    <ligand>
        <name>[2Fe-2S] cluster</name>
        <dbReference type="ChEBI" id="CHEBI:190135"/>
        <label>2</label>
    </ligand>
</feature>
<evidence type="ECO:0000256" key="11">
    <source>
        <dbReference type="ARBA" id="ARBA00023004"/>
    </source>
</evidence>
<dbReference type="SUPFAM" id="SSF47741">
    <property type="entry name" value="CO dehydrogenase ISP C-domain like"/>
    <property type="match status" value="1"/>
</dbReference>
<evidence type="ECO:0000259" key="21">
    <source>
        <dbReference type="PROSITE" id="PS51085"/>
    </source>
</evidence>
<keyword evidence="9 19" id="KW-0274">FAD</keyword>
<dbReference type="SMART" id="SM01008">
    <property type="entry name" value="Ald_Xan_dh_C"/>
    <property type="match status" value="1"/>
</dbReference>
<comment type="cofactor">
    <cofactor evidence="1 19">
        <name>FAD</name>
        <dbReference type="ChEBI" id="CHEBI:57692"/>
    </cofactor>
</comment>
<feature type="domain" description="FAD-binding PCMH-type" evidence="22">
    <location>
        <begin position="206"/>
        <end position="386"/>
    </location>
</feature>
<dbReference type="AlphaFoldDB" id="A0A1L8DXT6"/>
<evidence type="ECO:0000256" key="13">
    <source>
        <dbReference type="ARBA" id="ARBA00023027"/>
    </source>
</evidence>
<keyword evidence="10" id="KW-0560">Oxidoreductase</keyword>
<dbReference type="InterPro" id="IPR002888">
    <property type="entry name" value="2Fe-2S-bd"/>
</dbReference>
<dbReference type="InterPro" id="IPR002346">
    <property type="entry name" value="Mopterin_DH_FAD-bd"/>
</dbReference>
<keyword evidence="6" id="KW-0285">Flavoprotein</keyword>
<evidence type="ECO:0000256" key="6">
    <source>
        <dbReference type="ARBA" id="ARBA00022630"/>
    </source>
</evidence>
<feature type="binding site" evidence="19">
    <location>
        <position position="395"/>
    </location>
    <ligand>
        <name>FAD</name>
        <dbReference type="ChEBI" id="CHEBI:57692"/>
    </ligand>
</feature>
<feature type="binding site" evidence="20">
    <location>
        <position position="42"/>
    </location>
    <ligand>
        <name>[2Fe-2S] cluster</name>
        <dbReference type="ChEBI" id="CHEBI:190135"/>
        <label>1</label>
    </ligand>
</feature>
<feature type="binding site" evidence="20">
    <location>
        <position position="734"/>
    </location>
    <ligand>
        <name>Mo-molybdopterin</name>
        <dbReference type="ChEBI" id="CHEBI:71302"/>
    </ligand>
    <ligandPart>
        <name>Mo</name>
        <dbReference type="ChEBI" id="CHEBI:28685"/>
    </ligandPart>
</feature>
<dbReference type="FunFam" id="3.30.365.10:FF:000001">
    <property type="entry name" value="Xanthine dehydrogenase oxidase"/>
    <property type="match status" value="1"/>
</dbReference>
<feature type="binding site" evidence="20">
    <location>
        <position position="115"/>
    </location>
    <ligand>
        <name>[2Fe-2S] cluster</name>
        <dbReference type="ChEBI" id="CHEBI:190135"/>
        <label>2</label>
    </ligand>
</feature>
<dbReference type="InterPro" id="IPR016208">
    <property type="entry name" value="Ald_Oxase/xanthine_DH-like"/>
</dbReference>
<evidence type="ECO:0000256" key="10">
    <source>
        <dbReference type="ARBA" id="ARBA00023002"/>
    </source>
</evidence>
<dbReference type="InterPro" id="IPR036010">
    <property type="entry name" value="2Fe-2S_ferredoxin-like_sf"/>
</dbReference>
<dbReference type="InterPro" id="IPR000674">
    <property type="entry name" value="Ald_Oxase/Xan_DH_a/b"/>
</dbReference>
<dbReference type="Pfam" id="PF20256">
    <property type="entry name" value="MoCoBD_2"/>
    <property type="match status" value="1"/>
</dbReference>
<feature type="domain" description="2Fe-2S ferredoxin-type" evidence="21">
    <location>
        <begin position="1"/>
        <end position="90"/>
    </location>
</feature>
<evidence type="ECO:0000256" key="8">
    <source>
        <dbReference type="ARBA" id="ARBA00022723"/>
    </source>
</evidence>
<evidence type="ECO:0000313" key="23">
    <source>
        <dbReference type="EMBL" id="JAV11277.1"/>
    </source>
</evidence>
<evidence type="ECO:0000256" key="3">
    <source>
        <dbReference type="ARBA" id="ARBA00006849"/>
    </source>
</evidence>
<dbReference type="InterPro" id="IPR046867">
    <property type="entry name" value="AldOxase/xan_DH_MoCoBD2"/>
</dbReference>
<keyword evidence="5 20" id="KW-0500">Molybdenum</keyword>
<dbReference type="Gene3D" id="3.90.1170.50">
    <property type="entry name" value="Aldehyde oxidase/xanthine dehydrogenase, a/b hammerhead"/>
    <property type="match status" value="1"/>
</dbReference>
<dbReference type="SUPFAM" id="SSF56176">
    <property type="entry name" value="FAD-binding/transporter-associated domain-like"/>
    <property type="match status" value="1"/>
</dbReference>
<evidence type="ECO:0000256" key="9">
    <source>
        <dbReference type="ARBA" id="ARBA00022827"/>
    </source>
</evidence>
<dbReference type="FunFam" id="3.10.20.30:FF:000012">
    <property type="entry name" value="Xanthine dehydrogenase/oxidase"/>
    <property type="match status" value="1"/>
</dbReference>
<dbReference type="PROSITE" id="PS51085">
    <property type="entry name" value="2FE2S_FER_2"/>
    <property type="match status" value="1"/>
</dbReference>
<evidence type="ECO:0000256" key="5">
    <source>
        <dbReference type="ARBA" id="ARBA00022505"/>
    </source>
</evidence>
<comment type="cofactor">
    <cofactor evidence="20">
        <name>Mo-molybdopterin</name>
        <dbReference type="ChEBI" id="CHEBI:71302"/>
    </cofactor>
    <text evidence="20">Binds 1 Mo-molybdopterin (Mo-MPT) cofactor per subunit.</text>
</comment>
<feature type="binding site" evidence="20">
    <location>
        <position position="765"/>
    </location>
    <ligand>
        <name>Mo-molybdopterin</name>
        <dbReference type="ChEBI" id="CHEBI:71302"/>
    </ligand>
    <ligandPart>
        <name>Mo</name>
        <dbReference type="ChEBI" id="CHEBI:28685"/>
    </ligandPart>
</feature>
<keyword evidence="8 20" id="KW-0479">Metal-binding</keyword>
<feature type="active site" description="Proton acceptor" evidence="18">
    <location>
        <position position="1200"/>
    </location>
</feature>
<feature type="binding site" evidence="20">
    <location>
        <position position="50"/>
    </location>
    <ligand>
        <name>[2Fe-2S] cluster</name>
        <dbReference type="ChEBI" id="CHEBI:190135"/>
        <label>1</label>
    </ligand>
</feature>
<evidence type="ECO:0000256" key="17">
    <source>
        <dbReference type="ARBA" id="ARBA00072265"/>
    </source>
</evidence>
<dbReference type="InterPro" id="IPR036856">
    <property type="entry name" value="Ald_Oxase/Xan_DH_a/b_sf"/>
</dbReference>
<dbReference type="Gene3D" id="3.30.465.10">
    <property type="match status" value="1"/>
</dbReference>
<dbReference type="InterPro" id="IPR016169">
    <property type="entry name" value="FAD-bd_PCMH_sub2"/>
</dbReference>
<evidence type="ECO:0000256" key="14">
    <source>
        <dbReference type="ARBA" id="ARBA00023140"/>
    </source>
</evidence>
<dbReference type="Pfam" id="PF01799">
    <property type="entry name" value="Fer2_2"/>
    <property type="match status" value="1"/>
</dbReference>
<dbReference type="Pfam" id="PF03450">
    <property type="entry name" value="CO_deh_flav_C"/>
    <property type="match status" value="1"/>
</dbReference>
<dbReference type="InterPro" id="IPR016166">
    <property type="entry name" value="FAD-bd_PCMH"/>
</dbReference>
<dbReference type="PANTHER" id="PTHR11908">
    <property type="entry name" value="XANTHINE DEHYDROGENASE"/>
    <property type="match status" value="1"/>
</dbReference>
<accession>A0A1L8DXT6</accession>
<keyword evidence="13" id="KW-0520">NAD</keyword>
<keyword evidence="7 20" id="KW-0001">2Fe-2S</keyword>
<dbReference type="Gene3D" id="3.30.365.10">
    <property type="entry name" value="Aldehyde oxidase/xanthine dehydrogenase, molybdopterin binding domain"/>
    <property type="match status" value="4"/>
</dbReference>
<comment type="cofactor">
    <cofactor evidence="15">
        <name>[2Fe-2S] cluster</name>
        <dbReference type="ChEBI" id="CHEBI:190135"/>
    </cofactor>
</comment>
<dbReference type="GO" id="GO:0005777">
    <property type="term" value="C:peroxisome"/>
    <property type="evidence" value="ECO:0007669"/>
    <property type="project" value="UniProtKB-SubCell"/>
</dbReference>
<dbReference type="FunFam" id="3.30.390.50:FF:000003">
    <property type="entry name" value="Aldehyde oxidase1"/>
    <property type="match status" value="1"/>
</dbReference>
<evidence type="ECO:0000256" key="7">
    <source>
        <dbReference type="ARBA" id="ARBA00022714"/>
    </source>
</evidence>
<feature type="binding site" evidence="20">
    <location>
        <position position="877"/>
    </location>
    <ligand>
        <name>Mo-molybdopterin</name>
        <dbReference type="ChEBI" id="CHEBI:71302"/>
    </ligand>
    <ligandPart>
        <name>Mo</name>
        <dbReference type="ChEBI" id="CHEBI:28685"/>
    </ligandPart>
</feature>
<dbReference type="CDD" id="cd00207">
    <property type="entry name" value="fer2"/>
    <property type="match status" value="1"/>
</dbReference>
<evidence type="ECO:0000256" key="1">
    <source>
        <dbReference type="ARBA" id="ARBA00001974"/>
    </source>
</evidence>
<feature type="binding site" evidence="20">
    <location>
        <position position="1029"/>
    </location>
    <ligand>
        <name>Mo-molybdopterin</name>
        <dbReference type="ChEBI" id="CHEBI:71302"/>
    </ligand>
    <ligandPart>
        <name>Mo</name>
        <dbReference type="ChEBI" id="CHEBI:28685"/>
    </ligandPart>
</feature>
<dbReference type="InterPro" id="IPR036318">
    <property type="entry name" value="FAD-bd_PCMH-like_sf"/>
</dbReference>
<feature type="binding site" evidence="20">
    <location>
        <position position="72"/>
    </location>
    <ligand>
        <name>[2Fe-2S] cluster</name>
        <dbReference type="ChEBI" id="CHEBI:190135"/>
        <label>1</label>
    </ligand>
</feature>
<dbReference type="PROSITE" id="PS00197">
    <property type="entry name" value="2FE2S_FER_1"/>
    <property type="match status" value="1"/>
</dbReference>
<evidence type="ECO:0000256" key="12">
    <source>
        <dbReference type="ARBA" id="ARBA00023014"/>
    </source>
</evidence>
<dbReference type="EMBL" id="GFDF01002807">
    <property type="protein sequence ID" value="JAV11277.1"/>
    <property type="molecule type" value="Transcribed_RNA"/>
</dbReference>
<evidence type="ECO:0000256" key="20">
    <source>
        <dbReference type="PIRSR" id="PIRSR000127-3"/>
    </source>
</evidence>
<dbReference type="FunFam" id="3.30.465.10:FF:000013">
    <property type="entry name" value="Aldehyde oxidase"/>
    <property type="match status" value="1"/>
</dbReference>
<dbReference type="SUPFAM" id="SSF55447">
    <property type="entry name" value="CO dehydrogenase flavoprotein C-terminal domain-like"/>
    <property type="match status" value="1"/>
</dbReference>
<evidence type="ECO:0000256" key="18">
    <source>
        <dbReference type="PIRSR" id="PIRSR000127-1"/>
    </source>
</evidence>
<evidence type="ECO:0000256" key="4">
    <source>
        <dbReference type="ARBA" id="ARBA00011738"/>
    </source>
</evidence>
<evidence type="ECO:0000256" key="19">
    <source>
        <dbReference type="PIRSR" id="PIRSR000127-2"/>
    </source>
</evidence>
<protein>
    <recommendedName>
        <fullName evidence="17">Indole-3-acetaldehyde oxidase</fullName>
    </recommendedName>
</protein>
<sequence>MEVTLKINGINFKVDPQQIPPGTTLSTFLRTHAKLTGTKSMCLEGGCGACTVIAMGHHPVTGKEWIGAVNSCLMSIYSCHGLEVVTVEGLGGRKTGYHAVQARLAKMNGTQCGYCSPGMVMSMVGLIEQRKGKFSMEDVEKNFGGNICRCTGYRPILDAFKSLAEDADLSLTSPCSDIEDLPQKCPKTEEFCKGTCSKVLKNISLNFPDGGKWFKVQQVKEIFEIINVSHDKKFMLVAGNTGHGVFRRDSDISVYIDVKDVENLRGYTIGNDLEIGASVSLTEMMEILKKAAESSKFSYCNDLAEHLQLVGSPSIRNLATIGGNLMLKHKHKEFASDIFLMIETIGGKIEIADNEVKRNILSLPEFLQTKMERKIITKIILPELNSSQMKLKFYKIMQRAQNTPSMINAGFLVKFSKENVVEMASICFGGINETFMHARRLEKHLQGKSISSNDTLRSSLEILNEELLVSDSSQSADPKYRKLLAMGLFYRFILSSLSDEKVNKKIISASKPTDRLLSSGKQTFKKFPESFPLTDAIPKWEGTIQTAGEAKYANDLLPQPGELWAALVQARKVNAVIKKIDASTSLNIPGVYSFFSAKDIPGVNGFTPVRNGEDLVENEVIFCSHKVLFNGQPAGIILAESFDLAQKAASLVEIEYEETDEKILPTIWDVLRENATERINEHPPKIEATSYGSETKMTMSGHWESGSQYHFTMEPHTCVCFPTETGMEVHSSTQWMDMVQVAISDALKVPASSIHMVVRRIGGAFGSRITRGSQIACAAAIACHLAHRPVRLVLPLEANMEIIGKRYPCIGDYTVDVNERGSIQRLRNDFMQDFGCSLNESVIWLSMKWFKNCYDDKSWDVIGRSVITNAPSNTYCRAPGIIEGMAMIEDIMEHIAKKTGLDPVDVRLANMPEDSPMRSILLEFTKTVDYGIRKKQIELFNKENRWKKRGISIVPMKYPQMYVGTLPALVSVYHGDGTVAICHGGIEMGQGVNTKAAQVASRFLGVPLSSIVFRPVDSMTSANCAVSGASSTSDGICLSVMRACEMIMERIRPVREEMNNPSWKDLVQECFLRSIDLTALYVYKAEEIPNYDIWGATCTEVEVDVLTGNVQILRVDILEDTGESVNPLVDVGQIEGSFVMGIGYWLHEEIIYRPSDGKLLTNRTWNYRPPGARDIPVDFRVTFLQKPNPNFVLKSKATGEPALAMTCVIVFAIREALYSARRDAGLEEWCELGAPSTPAHILLKSGTNPKDFSI</sequence>
<dbReference type="PANTHER" id="PTHR11908:SF132">
    <property type="entry name" value="ALDEHYDE OXIDASE 1-RELATED"/>
    <property type="match status" value="1"/>
</dbReference>
<evidence type="ECO:0000259" key="22">
    <source>
        <dbReference type="PROSITE" id="PS51387"/>
    </source>
</evidence>
<dbReference type="InterPro" id="IPR006058">
    <property type="entry name" value="2Fe2S_fd_BS"/>
</dbReference>